<protein>
    <submittedName>
        <fullName evidence="1">Uncharacterized protein</fullName>
    </submittedName>
</protein>
<evidence type="ECO:0000313" key="1">
    <source>
        <dbReference type="EMBL" id="QEL55844.1"/>
    </source>
</evidence>
<dbReference type="AlphaFoldDB" id="A0A5C1DGP5"/>
<dbReference type="KEGG" id="chrm:FYK34_09840"/>
<evidence type="ECO:0000313" key="2">
    <source>
        <dbReference type="Proteomes" id="UP000322079"/>
    </source>
</evidence>
<dbReference type="Proteomes" id="UP000322079">
    <property type="component" value="Chromosome"/>
</dbReference>
<keyword evidence="2" id="KW-1185">Reference proteome</keyword>
<proteinExistence type="predicted"/>
<accession>A0A5C1DGP5</accession>
<organism evidence="1 2">
    <name type="scientific">Chromobacterium paludis</name>
    <dbReference type="NCBI Taxonomy" id="2605945"/>
    <lineage>
        <taxon>Bacteria</taxon>
        <taxon>Pseudomonadati</taxon>
        <taxon>Pseudomonadota</taxon>
        <taxon>Betaproteobacteria</taxon>
        <taxon>Neisseriales</taxon>
        <taxon>Chromobacteriaceae</taxon>
        <taxon>Chromobacterium</taxon>
    </lineage>
</organism>
<dbReference type="RefSeq" id="WP_149296202.1">
    <property type="nucleotide sequence ID" value="NZ_CP043473.1"/>
</dbReference>
<dbReference type="EMBL" id="CP043473">
    <property type="protein sequence ID" value="QEL55844.1"/>
    <property type="molecule type" value="Genomic_DNA"/>
</dbReference>
<sequence>MPERWPKRHCGLFFYFNFLIYKENIFDLKRAKCEYEVAARMGARCGIEGTWGDGELRHASLPAAKKRPGLAGSVFDSLSGQLKTGPGSMA</sequence>
<gene>
    <name evidence="1" type="ORF">FYK34_09840</name>
</gene>
<name>A0A5C1DGP5_9NEIS</name>
<reference evidence="1 2" key="1">
    <citation type="submission" date="2019-08" db="EMBL/GenBank/DDBJ databases">
        <title>Chromobacterium paludis, a novel bacterium isolated from a Maryland marsh pond.</title>
        <authorList>
            <person name="Blackburn M.B."/>
            <person name="Gundersen-Rindal D.E."/>
        </authorList>
    </citation>
    <scope>NUCLEOTIDE SEQUENCE [LARGE SCALE GENOMIC DNA]</scope>
    <source>
        <strain evidence="2">IIBBL 257-1</strain>
    </source>
</reference>